<dbReference type="PANTHER" id="PTHR31415:SF52">
    <property type="entry name" value="LATE EMBRYOGENESIS ABUNDANT (LEA) HYDROXYPROLINE-RICH GLYCOPROTEIN FAMILY-RELATED"/>
    <property type="match status" value="1"/>
</dbReference>
<dbReference type="GO" id="GO:0098542">
    <property type="term" value="P:defense response to other organism"/>
    <property type="evidence" value="ECO:0007669"/>
    <property type="project" value="InterPro"/>
</dbReference>
<evidence type="ECO:0000256" key="3">
    <source>
        <dbReference type="SAM" id="Phobius"/>
    </source>
</evidence>
<dbReference type="EMBL" id="OX465077">
    <property type="protein sequence ID" value="CAI9270028.1"/>
    <property type="molecule type" value="Genomic_DNA"/>
</dbReference>
<keyword evidence="5" id="KW-1185">Reference proteome</keyword>
<feature type="transmembrane region" description="Helical" evidence="3">
    <location>
        <begin position="6"/>
        <end position="28"/>
    </location>
</feature>
<dbReference type="InterPro" id="IPR044839">
    <property type="entry name" value="NDR1-like"/>
</dbReference>
<evidence type="ECO:0000313" key="4">
    <source>
        <dbReference type="EMBL" id="CAI9270028.1"/>
    </source>
</evidence>
<gene>
    <name evidence="4" type="ORF">LSALG_LOCUS10370</name>
</gene>
<keyword evidence="2 3" id="KW-0472">Membrane</keyword>
<reference evidence="4" key="1">
    <citation type="submission" date="2023-04" db="EMBL/GenBank/DDBJ databases">
        <authorList>
            <person name="Vijverberg K."/>
            <person name="Xiong W."/>
            <person name="Schranz E."/>
        </authorList>
    </citation>
    <scope>NUCLEOTIDE SEQUENCE</scope>
</reference>
<comment type="subcellular location">
    <subcellularLocation>
        <location evidence="1">Membrane</location>
    </subcellularLocation>
</comment>
<protein>
    <recommendedName>
        <fullName evidence="6">Late embryogenesis abundant protein LEA-2 subgroup domain-containing protein</fullName>
    </recommendedName>
</protein>
<sequence>MDDNLGIAIVFHIIVAVVALNLICLYSFPHPPKLSIEELSVPAINTSSNQTTRNIYFDLKLRNMNIAMGLYYDDPLTIAFFAYPYDDPYQKYVWSGTFAAFYQGNGKTKHIRSLKENNLQFPSTVVIDQEEHTQDLVETGHVRTLLKDHLLLPSTLPETRRDLVGPILVVNIRIAVIINYRFKYWVGSSNHQRELGGNVIVDLSTGEMISTGSVELKESAAPAGGPLMLVLLCTSFLLIMCN</sequence>
<keyword evidence="3" id="KW-1133">Transmembrane helix</keyword>
<evidence type="ECO:0000256" key="1">
    <source>
        <dbReference type="ARBA" id="ARBA00004370"/>
    </source>
</evidence>
<accession>A0AA35VYU3</accession>
<dbReference type="PANTHER" id="PTHR31415">
    <property type="entry name" value="OS05G0367900 PROTEIN"/>
    <property type="match status" value="1"/>
</dbReference>
<name>A0AA35VYU3_LACSI</name>
<evidence type="ECO:0000256" key="2">
    <source>
        <dbReference type="ARBA" id="ARBA00023136"/>
    </source>
</evidence>
<dbReference type="GO" id="GO:0009506">
    <property type="term" value="C:plasmodesma"/>
    <property type="evidence" value="ECO:0007669"/>
    <property type="project" value="TreeGrafter"/>
</dbReference>
<dbReference type="GO" id="GO:0005886">
    <property type="term" value="C:plasma membrane"/>
    <property type="evidence" value="ECO:0007669"/>
    <property type="project" value="TreeGrafter"/>
</dbReference>
<keyword evidence="3" id="KW-0812">Transmembrane</keyword>
<dbReference type="AlphaFoldDB" id="A0AA35VYU3"/>
<organism evidence="4 5">
    <name type="scientific">Lactuca saligna</name>
    <name type="common">Willowleaf lettuce</name>
    <dbReference type="NCBI Taxonomy" id="75948"/>
    <lineage>
        <taxon>Eukaryota</taxon>
        <taxon>Viridiplantae</taxon>
        <taxon>Streptophyta</taxon>
        <taxon>Embryophyta</taxon>
        <taxon>Tracheophyta</taxon>
        <taxon>Spermatophyta</taxon>
        <taxon>Magnoliopsida</taxon>
        <taxon>eudicotyledons</taxon>
        <taxon>Gunneridae</taxon>
        <taxon>Pentapetalae</taxon>
        <taxon>asterids</taxon>
        <taxon>campanulids</taxon>
        <taxon>Asterales</taxon>
        <taxon>Asteraceae</taxon>
        <taxon>Cichorioideae</taxon>
        <taxon>Cichorieae</taxon>
        <taxon>Lactucinae</taxon>
        <taxon>Lactuca</taxon>
    </lineage>
</organism>
<proteinExistence type="predicted"/>
<evidence type="ECO:0000313" key="5">
    <source>
        <dbReference type="Proteomes" id="UP001177003"/>
    </source>
</evidence>
<evidence type="ECO:0008006" key="6">
    <source>
        <dbReference type="Google" id="ProtNLM"/>
    </source>
</evidence>
<dbReference type="Proteomes" id="UP001177003">
    <property type="component" value="Chromosome 1"/>
</dbReference>